<evidence type="ECO:0000256" key="1">
    <source>
        <dbReference type="SAM" id="MobiDB-lite"/>
    </source>
</evidence>
<keyword evidence="3" id="KW-1185">Reference proteome</keyword>
<proteinExistence type="predicted"/>
<name>A0ABQ3XXM2_9ACTN</name>
<evidence type="ECO:0000313" key="3">
    <source>
        <dbReference type="Proteomes" id="UP000609879"/>
    </source>
</evidence>
<evidence type="ECO:0000313" key="2">
    <source>
        <dbReference type="EMBL" id="GID72464.1"/>
    </source>
</evidence>
<protein>
    <submittedName>
        <fullName evidence="2">Uncharacterized protein</fullName>
    </submittedName>
</protein>
<dbReference type="Proteomes" id="UP000609879">
    <property type="component" value="Unassembled WGS sequence"/>
</dbReference>
<sequence>MARAERWASAPEDGAVGGVRPGLVGGGRGRGGWRQALAVTGVGEVGGGRHWR</sequence>
<dbReference type="EMBL" id="BOMI01000016">
    <property type="protein sequence ID" value="GID72464.1"/>
    <property type="molecule type" value="Genomic_DNA"/>
</dbReference>
<organism evidence="2 3">
    <name type="scientific">Paractinoplanes deccanensis</name>
    <dbReference type="NCBI Taxonomy" id="113561"/>
    <lineage>
        <taxon>Bacteria</taxon>
        <taxon>Bacillati</taxon>
        <taxon>Actinomycetota</taxon>
        <taxon>Actinomycetes</taxon>
        <taxon>Micromonosporales</taxon>
        <taxon>Micromonosporaceae</taxon>
        <taxon>Paractinoplanes</taxon>
    </lineage>
</organism>
<gene>
    <name evidence="2" type="ORF">Ade02nite_11050</name>
</gene>
<feature type="region of interest" description="Disordered" evidence="1">
    <location>
        <begin position="1"/>
        <end position="24"/>
    </location>
</feature>
<reference evidence="2 3" key="1">
    <citation type="submission" date="2021-01" db="EMBL/GenBank/DDBJ databases">
        <title>Whole genome shotgun sequence of Actinoplanes deccanensis NBRC 13994.</title>
        <authorList>
            <person name="Komaki H."/>
            <person name="Tamura T."/>
        </authorList>
    </citation>
    <scope>NUCLEOTIDE SEQUENCE [LARGE SCALE GENOMIC DNA]</scope>
    <source>
        <strain evidence="2 3">NBRC 13994</strain>
    </source>
</reference>
<accession>A0ABQ3XXM2</accession>
<feature type="compositionally biased region" description="Gly residues" evidence="1">
    <location>
        <begin position="15"/>
        <end position="24"/>
    </location>
</feature>
<comment type="caution">
    <text evidence="2">The sequence shown here is derived from an EMBL/GenBank/DDBJ whole genome shotgun (WGS) entry which is preliminary data.</text>
</comment>